<protein>
    <submittedName>
        <fullName evidence="1">Uncharacterized protein</fullName>
    </submittedName>
</protein>
<dbReference type="EMBL" id="JBBNAF010000007">
    <property type="protein sequence ID" value="KAK9128193.1"/>
    <property type="molecule type" value="Genomic_DNA"/>
</dbReference>
<dbReference type="AlphaFoldDB" id="A0AAP0J8C4"/>
<gene>
    <name evidence="1" type="ORF">Syun_016990</name>
</gene>
<name>A0AAP0J8C4_9MAGN</name>
<keyword evidence="2" id="KW-1185">Reference proteome</keyword>
<comment type="caution">
    <text evidence="1">The sequence shown here is derived from an EMBL/GenBank/DDBJ whole genome shotgun (WGS) entry which is preliminary data.</text>
</comment>
<dbReference type="Proteomes" id="UP001420932">
    <property type="component" value="Unassembled WGS sequence"/>
</dbReference>
<sequence>MLIVYLFSNIGKMLLELSLNVLEKLYAQASMTRALQLKQQLNNLKKGSQFHNL</sequence>
<reference evidence="1 2" key="1">
    <citation type="submission" date="2024-01" db="EMBL/GenBank/DDBJ databases">
        <title>Genome assemblies of Stephania.</title>
        <authorList>
            <person name="Yang L."/>
        </authorList>
    </citation>
    <scope>NUCLEOTIDE SEQUENCE [LARGE SCALE GENOMIC DNA]</scope>
    <source>
        <strain evidence="1">YNDBR</strain>
        <tissue evidence="1">Leaf</tissue>
    </source>
</reference>
<evidence type="ECO:0000313" key="2">
    <source>
        <dbReference type="Proteomes" id="UP001420932"/>
    </source>
</evidence>
<evidence type="ECO:0000313" key="1">
    <source>
        <dbReference type="EMBL" id="KAK9128193.1"/>
    </source>
</evidence>
<proteinExistence type="predicted"/>
<organism evidence="1 2">
    <name type="scientific">Stephania yunnanensis</name>
    <dbReference type="NCBI Taxonomy" id="152371"/>
    <lineage>
        <taxon>Eukaryota</taxon>
        <taxon>Viridiplantae</taxon>
        <taxon>Streptophyta</taxon>
        <taxon>Embryophyta</taxon>
        <taxon>Tracheophyta</taxon>
        <taxon>Spermatophyta</taxon>
        <taxon>Magnoliopsida</taxon>
        <taxon>Ranunculales</taxon>
        <taxon>Menispermaceae</taxon>
        <taxon>Menispermoideae</taxon>
        <taxon>Cissampelideae</taxon>
        <taxon>Stephania</taxon>
    </lineage>
</organism>
<accession>A0AAP0J8C4</accession>